<feature type="compositionally biased region" description="Basic and acidic residues" evidence="1">
    <location>
        <begin position="296"/>
        <end position="309"/>
    </location>
</feature>
<evidence type="ECO:0000313" key="2">
    <source>
        <dbReference type="EMBL" id="OSS47675.1"/>
    </source>
</evidence>
<evidence type="ECO:0000313" key="3">
    <source>
        <dbReference type="Proteomes" id="UP000193240"/>
    </source>
</evidence>
<organism evidence="2 3">
    <name type="scientific">Epicoccum nigrum</name>
    <name type="common">Soil fungus</name>
    <name type="synonym">Epicoccum purpurascens</name>
    <dbReference type="NCBI Taxonomy" id="105696"/>
    <lineage>
        <taxon>Eukaryota</taxon>
        <taxon>Fungi</taxon>
        <taxon>Dikarya</taxon>
        <taxon>Ascomycota</taxon>
        <taxon>Pezizomycotina</taxon>
        <taxon>Dothideomycetes</taxon>
        <taxon>Pleosporomycetidae</taxon>
        <taxon>Pleosporales</taxon>
        <taxon>Pleosporineae</taxon>
        <taxon>Didymellaceae</taxon>
        <taxon>Epicoccum</taxon>
    </lineage>
</organism>
<dbReference type="EMBL" id="KZ107848">
    <property type="protein sequence ID" value="OSS47675.1"/>
    <property type="molecule type" value="Genomic_DNA"/>
</dbReference>
<protein>
    <submittedName>
        <fullName evidence="2">Uncharacterized protein</fullName>
    </submittedName>
</protein>
<sequence>MSGLTALHEWLLIWAEDDRVHDSLKYIVVGAYWGVLVLILLRLISVEPLSRVEVVTGILCEEQPTQRTSESRSSTPPLHTYDDEPDPLYDRRIFEQRYNPESIERYPYQGSHFFAIGTQEGAWLTPLEYTGLEDRFKRPNGYSKMRMSDMQKRIARIDTSPKRWLEDEPSDKIWTPATSPTADTIVMAPYTKSAGGASPTPDARNRALKTNFSSMRHRTDPSQNQGERNQMMKEKEKTKQREKYIQRKKEQERAEHEKIEHEKIEHEKIEHEKIEHEKKDQEKKISGEKRRRGKNSKQDQKREGKEEEG</sequence>
<gene>
    <name evidence="2" type="ORF">B5807_07557</name>
</gene>
<accession>A0A1Y2LV16</accession>
<dbReference type="InParanoid" id="A0A1Y2LV16"/>
<name>A0A1Y2LV16_EPING</name>
<feature type="compositionally biased region" description="Basic and acidic residues" evidence="1">
    <location>
        <begin position="230"/>
        <end position="288"/>
    </location>
</feature>
<dbReference type="AlphaFoldDB" id="A0A1Y2LV16"/>
<proteinExistence type="predicted"/>
<keyword evidence="3" id="KW-1185">Reference proteome</keyword>
<dbReference type="Proteomes" id="UP000193240">
    <property type="component" value="Unassembled WGS sequence"/>
</dbReference>
<reference evidence="2 3" key="1">
    <citation type="journal article" date="2017" name="Genome Announc.">
        <title>Genome sequence of the saprophytic ascomycete Epicoccum nigrum ICMP 19927 strain isolated from New Zealand.</title>
        <authorList>
            <person name="Fokin M."/>
            <person name="Fleetwood D."/>
            <person name="Weir B.S."/>
            <person name="Villas-Boas S.G."/>
        </authorList>
    </citation>
    <scope>NUCLEOTIDE SEQUENCE [LARGE SCALE GENOMIC DNA]</scope>
    <source>
        <strain evidence="2 3">ICMP 19927</strain>
    </source>
</reference>
<feature type="region of interest" description="Disordered" evidence="1">
    <location>
        <begin position="63"/>
        <end position="85"/>
    </location>
</feature>
<evidence type="ECO:0000256" key="1">
    <source>
        <dbReference type="SAM" id="MobiDB-lite"/>
    </source>
</evidence>
<feature type="region of interest" description="Disordered" evidence="1">
    <location>
        <begin position="210"/>
        <end position="309"/>
    </location>
</feature>
<feature type="compositionally biased region" description="Polar residues" evidence="1">
    <location>
        <begin position="63"/>
        <end position="77"/>
    </location>
</feature>